<evidence type="ECO:0000256" key="4">
    <source>
        <dbReference type="SAM" id="SignalP"/>
    </source>
</evidence>
<keyword evidence="3" id="KW-1015">Disulfide bond</keyword>
<evidence type="ECO:0000256" key="3">
    <source>
        <dbReference type="ARBA" id="ARBA00023157"/>
    </source>
</evidence>
<evidence type="ECO:0000256" key="2">
    <source>
        <dbReference type="ARBA" id="ARBA00022801"/>
    </source>
</evidence>
<reference evidence="6 7" key="1">
    <citation type="submission" date="2021-02" db="EMBL/GenBank/DDBJ databases">
        <title>De Novo genome assembly of isolated myxobacteria.</title>
        <authorList>
            <person name="Stevens D.C."/>
        </authorList>
    </citation>
    <scope>NUCLEOTIDE SEQUENCE [LARGE SCALE GENOMIC DNA]</scope>
    <source>
        <strain evidence="7">SCPEA02</strain>
    </source>
</reference>
<dbReference type="PRINTS" id="PR00722">
    <property type="entry name" value="CHYMOTRYPSIN"/>
</dbReference>
<organism evidence="6 7">
    <name type="scientific">Pyxidicoccus parkwayensis</name>
    <dbReference type="NCBI Taxonomy" id="2813578"/>
    <lineage>
        <taxon>Bacteria</taxon>
        <taxon>Pseudomonadati</taxon>
        <taxon>Myxococcota</taxon>
        <taxon>Myxococcia</taxon>
        <taxon>Myxococcales</taxon>
        <taxon>Cystobacterineae</taxon>
        <taxon>Myxococcaceae</taxon>
        <taxon>Pyxidicoccus</taxon>
    </lineage>
</organism>
<dbReference type="CDD" id="cd00190">
    <property type="entry name" value="Tryp_SPc"/>
    <property type="match status" value="1"/>
</dbReference>
<sequence>MFPSWALRRCSIAGGMLLLTACGPSALDEPSPPKSLASAGQDIVNGTNATIQDNPWQVSLQDSSGAHQCGGSVINASWILTAQHCVFTPLTRVAAGSATLSGMSTSGQLRSVAQVVVYPGFTDATAGRDIALLRLSTPLDLSGPSVKAIGLVTSDDAASGVTAPGVAARVTGWGALYKLGPSPDTLQTADVSILSSAVAQQAYPDITLTADQLSTTTPNRGPCQGDSGGPLTVLKNGTRVLAGVVSWGRSCGSPQYPGQYARVSTYASWITQKTNTAPLYSYTLYNPYFSGTYMYLNPNNDSVSLFLNKDSTFTVCAREGSVSGGPFTQGTRCG</sequence>
<evidence type="ECO:0000313" key="6">
    <source>
        <dbReference type="EMBL" id="QSQ25874.1"/>
    </source>
</evidence>
<dbReference type="Pfam" id="PF00089">
    <property type="entry name" value="Trypsin"/>
    <property type="match status" value="1"/>
</dbReference>
<dbReference type="InterPro" id="IPR043504">
    <property type="entry name" value="Peptidase_S1_PA_chymotrypsin"/>
</dbReference>
<dbReference type="PANTHER" id="PTHR24252:SF17">
    <property type="entry name" value="SUPPRESSOR OF TUMORIGENICITY 14 PROTEIN HOMOLOG-RELATED"/>
    <property type="match status" value="1"/>
</dbReference>
<dbReference type="InterPro" id="IPR033116">
    <property type="entry name" value="TRYPSIN_SER"/>
</dbReference>
<dbReference type="GO" id="GO:0008233">
    <property type="term" value="F:peptidase activity"/>
    <property type="evidence" value="ECO:0007669"/>
    <property type="project" value="UniProtKB-KW"/>
</dbReference>
<dbReference type="PROSITE" id="PS00135">
    <property type="entry name" value="TRYPSIN_SER"/>
    <property type="match status" value="1"/>
</dbReference>
<dbReference type="InterPro" id="IPR009003">
    <property type="entry name" value="Peptidase_S1_PA"/>
</dbReference>
<keyword evidence="2" id="KW-0378">Hydrolase</keyword>
<dbReference type="SMART" id="SM00020">
    <property type="entry name" value="Tryp_SPc"/>
    <property type="match status" value="1"/>
</dbReference>
<evidence type="ECO:0000256" key="1">
    <source>
        <dbReference type="ARBA" id="ARBA00022670"/>
    </source>
</evidence>
<proteinExistence type="predicted"/>
<evidence type="ECO:0000259" key="5">
    <source>
        <dbReference type="PROSITE" id="PS50240"/>
    </source>
</evidence>
<dbReference type="Gene3D" id="2.40.10.10">
    <property type="entry name" value="Trypsin-like serine proteases"/>
    <property type="match status" value="1"/>
</dbReference>
<dbReference type="InterPro" id="IPR001314">
    <property type="entry name" value="Peptidase_S1A"/>
</dbReference>
<dbReference type="RefSeq" id="WP_206727425.1">
    <property type="nucleotide sequence ID" value="NZ_CP071090.1"/>
</dbReference>
<dbReference type="GO" id="GO:0006508">
    <property type="term" value="P:proteolysis"/>
    <property type="evidence" value="ECO:0007669"/>
    <property type="project" value="UniProtKB-KW"/>
</dbReference>
<keyword evidence="4" id="KW-0732">Signal</keyword>
<dbReference type="PROSITE" id="PS50240">
    <property type="entry name" value="TRYPSIN_DOM"/>
    <property type="match status" value="1"/>
</dbReference>
<name>A0ABX7P5Y0_9BACT</name>
<feature type="chain" id="PRO_5045108517" evidence="4">
    <location>
        <begin position="27"/>
        <end position="334"/>
    </location>
</feature>
<dbReference type="PANTHER" id="PTHR24252">
    <property type="entry name" value="ACROSIN-RELATED"/>
    <property type="match status" value="1"/>
</dbReference>
<dbReference type="SUPFAM" id="SSF50494">
    <property type="entry name" value="Trypsin-like serine proteases"/>
    <property type="match status" value="1"/>
</dbReference>
<evidence type="ECO:0000313" key="7">
    <source>
        <dbReference type="Proteomes" id="UP000662747"/>
    </source>
</evidence>
<keyword evidence="1 6" id="KW-0645">Protease</keyword>
<dbReference type="Proteomes" id="UP000662747">
    <property type="component" value="Chromosome"/>
</dbReference>
<accession>A0ABX7P5Y0</accession>
<protein>
    <submittedName>
        <fullName evidence="6">Serine protease</fullName>
    </submittedName>
</protein>
<dbReference type="InterPro" id="IPR001254">
    <property type="entry name" value="Trypsin_dom"/>
</dbReference>
<keyword evidence="7" id="KW-1185">Reference proteome</keyword>
<dbReference type="EMBL" id="CP071090">
    <property type="protein sequence ID" value="QSQ25874.1"/>
    <property type="molecule type" value="Genomic_DNA"/>
</dbReference>
<feature type="domain" description="Peptidase S1" evidence="5">
    <location>
        <begin position="43"/>
        <end position="275"/>
    </location>
</feature>
<feature type="signal peptide" evidence="4">
    <location>
        <begin position="1"/>
        <end position="26"/>
    </location>
</feature>
<gene>
    <name evidence="6" type="ORF">JY651_13495</name>
</gene>